<name>A0A4U8UZ75_STECR</name>
<dbReference type="EMBL" id="CM016762">
    <property type="protein sequence ID" value="TMS38831.1"/>
    <property type="molecule type" value="Genomic_DNA"/>
</dbReference>
<dbReference type="Proteomes" id="UP000298663">
    <property type="component" value="Chromosome X"/>
</dbReference>
<proteinExistence type="predicted"/>
<reference evidence="1 2" key="1">
    <citation type="journal article" date="2015" name="Genome Biol.">
        <title>Comparative genomics of Steinernema reveals deeply conserved gene regulatory networks.</title>
        <authorList>
            <person name="Dillman A.R."/>
            <person name="Macchietto M."/>
            <person name="Porter C.F."/>
            <person name="Rogers A."/>
            <person name="Williams B."/>
            <person name="Antoshechkin I."/>
            <person name="Lee M.M."/>
            <person name="Goodwin Z."/>
            <person name="Lu X."/>
            <person name="Lewis E.E."/>
            <person name="Goodrich-Blair H."/>
            <person name="Stock S.P."/>
            <person name="Adams B.J."/>
            <person name="Sternberg P.W."/>
            <person name="Mortazavi A."/>
        </authorList>
    </citation>
    <scope>NUCLEOTIDE SEQUENCE [LARGE SCALE GENOMIC DNA]</scope>
    <source>
        <strain evidence="1 2">ALL</strain>
    </source>
</reference>
<reference evidence="1 2" key="2">
    <citation type="journal article" date="2019" name="G3 (Bethesda)">
        <title>Hybrid Assembly of the Genome of the Entomopathogenic Nematode Steinernema carpocapsae Identifies the X-Chromosome.</title>
        <authorList>
            <person name="Serra L."/>
            <person name="Macchietto M."/>
            <person name="Macias-Munoz A."/>
            <person name="McGill C.J."/>
            <person name="Rodriguez I.M."/>
            <person name="Rodriguez B."/>
            <person name="Murad R."/>
            <person name="Mortazavi A."/>
        </authorList>
    </citation>
    <scope>NUCLEOTIDE SEQUENCE [LARGE SCALE GENOMIC DNA]</scope>
    <source>
        <strain evidence="1 2">ALL</strain>
    </source>
</reference>
<dbReference type="EMBL" id="AZBU02000001">
    <property type="protein sequence ID" value="TMS38831.1"/>
    <property type="molecule type" value="Genomic_DNA"/>
</dbReference>
<evidence type="ECO:0000313" key="1">
    <source>
        <dbReference type="EMBL" id="TMS38831.1"/>
    </source>
</evidence>
<evidence type="ECO:0000313" key="2">
    <source>
        <dbReference type="Proteomes" id="UP000298663"/>
    </source>
</evidence>
<gene>
    <name evidence="1" type="ORF">L596_005469</name>
</gene>
<comment type="caution">
    <text evidence="1">The sequence shown here is derived from an EMBL/GenBank/DDBJ whole genome shotgun (WGS) entry which is preliminary data.</text>
</comment>
<keyword evidence="2" id="KW-1185">Reference proteome</keyword>
<protein>
    <submittedName>
        <fullName evidence="1">Uncharacterized protein</fullName>
    </submittedName>
</protein>
<dbReference type="AlphaFoldDB" id="A0A4U8UZ75"/>
<organism evidence="1 2">
    <name type="scientific">Steinernema carpocapsae</name>
    <name type="common">Entomopathogenic nematode</name>
    <dbReference type="NCBI Taxonomy" id="34508"/>
    <lineage>
        <taxon>Eukaryota</taxon>
        <taxon>Metazoa</taxon>
        <taxon>Ecdysozoa</taxon>
        <taxon>Nematoda</taxon>
        <taxon>Chromadorea</taxon>
        <taxon>Rhabditida</taxon>
        <taxon>Tylenchina</taxon>
        <taxon>Panagrolaimomorpha</taxon>
        <taxon>Strongyloidoidea</taxon>
        <taxon>Steinernematidae</taxon>
        <taxon>Steinernema</taxon>
    </lineage>
</organism>
<accession>A0A4U8UZ75</accession>
<sequence length="72" mass="7498">MDYAGCPSRASLFALCGHHGKERPPAAPVLCSDFFGKSRGGWTITEPSAASAPSLSLFPSLTGFRKSGNPLS</sequence>